<dbReference type="EMBL" id="JAODUP010000547">
    <property type="protein sequence ID" value="KAK2147572.1"/>
    <property type="molecule type" value="Genomic_DNA"/>
</dbReference>
<sequence>MFVVIKLLFFVLSIFINSAVTVSVRNSPTRYPVILVPGDGGSQIEARLNKPSVVHIWCQQKTDNWFPLWLNLELLAPYVVDCFADNMKLVYDPVTRTTNNNPGVETRVLGFGNTSTVEWLDESHFIHTDYFHDIITNLVSTLGYIRGVSIRGAPYDFRKAPNEMGDFIDKLRKLIEDTYRVNNNTKVVLLGHSMGCPFLLYMLNRQPQSWKDKFVKSLVTLAGPWGGAVKALRLMASGDNLGVFLVNPLSVRIEQRSMPSSAWLIPYDTFWNTSEVLVYGPTYNYTIKDYGRFFKDINFTDGILMRQDTEQLTKKLEPPGVEVHCLYGGGIKTPAQLQYSQKQWYDSQPDVVFGDGDGTVNERSLLGCQRWIGKQMQSVHHQLFSGAEHMGILHDNRITDYIREYVLSS</sequence>
<proteinExistence type="predicted"/>
<dbReference type="GO" id="GO:0008374">
    <property type="term" value="F:O-acyltransferase activity"/>
    <property type="evidence" value="ECO:0007669"/>
    <property type="project" value="InterPro"/>
</dbReference>
<reference evidence="2" key="1">
    <citation type="journal article" date="2023" name="Mol. Biol. Evol.">
        <title>Third-Generation Sequencing Reveals the Adaptive Role of the Epigenome in Three Deep-Sea Polychaetes.</title>
        <authorList>
            <person name="Perez M."/>
            <person name="Aroh O."/>
            <person name="Sun Y."/>
            <person name="Lan Y."/>
            <person name="Juniper S.K."/>
            <person name="Young C.R."/>
            <person name="Angers B."/>
            <person name="Qian P.Y."/>
        </authorList>
    </citation>
    <scope>NUCLEOTIDE SEQUENCE</scope>
    <source>
        <strain evidence="2">P08H-3</strain>
    </source>
</reference>
<organism evidence="2 3">
    <name type="scientific">Paralvinella palmiformis</name>
    <dbReference type="NCBI Taxonomy" id="53620"/>
    <lineage>
        <taxon>Eukaryota</taxon>
        <taxon>Metazoa</taxon>
        <taxon>Spiralia</taxon>
        <taxon>Lophotrochozoa</taxon>
        <taxon>Annelida</taxon>
        <taxon>Polychaeta</taxon>
        <taxon>Sedentaria</taxon>
        <taxon>Canalipalpata</taxon>
        <taxon>Terebellida</taxon>
        <taxon>Terebelliformia</taxon>
        <taxon>Alvinellidae</taxon>
        <taxon>Paralvinella</taxon>
    </lineage>
</organism>
<evidence type="ECO:0008006" key="4">
    <source>
        <dbReference type="Google" id="ProtNLM"/>
    </source>
</evidence>
<protein>
    <recommendedName>
        <fullName evidence="4">Group XV phospholipase A2</fullName>
    </recommendedName>
</protein>
<dbReference type="GO" id="GO:0006629">
    <property type="term" value="P:lipid metabolic process"/>
    <property type="evidence" value="ECO:0007669"/>
    <property type="project" value="InterPro"/>
</dbReference>
<keyword evidence="3" id="KW-1185">Reference proteome</keyword>
<dbReference type="SUPFAM" id="SSF53474">
    <property type="entry name" value="alpha/beta-Hydrolases"/>
    <property type="match status" value="1"/>
</dbReference>
<gene>
    <name evidence="2" type="ORF">LSH36_547g05028</name>
</gene>
<evidence type="ECO:0000256" key="1">
    <source>
        <dbReference type="SAM" id="SignalP"/>
    </source>
</evidence>
<dbReference type="Proteomes" id="UP001208570">
    <property type="component" value="Unassembled WGS sequence"/>
</dbReference>
<keyword evidence="1" id="KW-0732">Signal</keyword>
<dbReference type="PANTHER" id="PTHR11440">
    <property type="entry name" value="LECITHIN-CHOLESTEROL ACYLTRANSFERASE-RELATED"/>
    <property type="match status" value="1"/>
</dbReference>
<feature type="chain" id="PRO_5041911540" description="Group XV phospholipase A2" evidence="1">
    <location>
        <begin position="22"/>
        <end position="409"/>
    </location>
</feature>
<evidence type="ECO:0000313" key="3">
    <source>
        <dbReference type="Proteomes" id="UP001208570"/>
    </source>
</evidence>
<dbReference type="AlphaFoldDB" id="A0AAD9J7E3"/>
<dbReference type="InterPro" id="IPR003386">
    <property type="entry name" value="LACT/PDAT_acylTrfase"/>
</dbReference>
<name>A0AAD9J7E3_9ANNE</name>
<evidence type="ECO:0000313" key="2">
    <source>
        <dbReference type="EMBL" id="KAK2147572.1"/>
    </source>
</evidence>
<dbReference type="Gene3D" id="3.40.50.1820">
    <property type="entry name" value="alpha/beta hydrolase"/>
    <property type="match status" value="2"/>
</dbReference>
<dbReference type="Pfam" id="PF02450">
    <property type="entry name" value="LCAT"/>
    <property type="match status" value="1"/>
</dbReference>
<dbReference type="InterPro" id="IPR029058">
    <property type="entry name" value="AB_hydrolase_fold"/>
</dbReference>
<comment type="caution">
    <text evidence="2">The sequence shown here is derived from an EMBL/GenBank/DDBJ whole genome shotgun (WGS) entry which is preliminary data.</text>
</comment>
<feature type="signal peptide" evidence="1">
    <location>
        <begin position="1"/>
        <end position="21"/>
    </location>
</feature>
<accession>A0AAD9J7E3</accession>